<evidence type="ECO:0000313" key="14">
    <source>
        <dbReference type="EMBL" id="EFN76634.1"/>
    </source>
</evidence>
<evidence type="ECO:0000313" key="15">
    <source>
        <dbReference type="Proteomes" id="UP000008237"/>
    </source>
</evidence>
<evidence type="ECO:0000256" key="7">
    <source>
        <dbReference type="ARBA" id="ARBA00023159"/>
    </source>
</evidence>
<dbReference type="OrthoDB" id="8964853at2759"/>
<evidence type="ECO:0000256" key="9">
    <source>
        <dbReference type="ARBA" id="ARBA00023242"/>
    </source>
</evidence>
<evidence type="ECO:0000256" key="2">
    <source>
        <dbReference type="ARBA" id="ARBA00017633"/>
    </source>
</evidence>
<dbReference type="OMA" id="YMDAHEL"/>
<dbReference type="GO" id="GO:0046983">
    <property type="term" value="F:protein dimerization activity"/>
    <property type="evidence" value="ECO:0007669"/>
    <property type="project" value="InterPro"/>
</dbReference>
<dbReference type="EMBL" id="GL452890">
    <property type="protein sequence ID" value="EFN76634.1"/>
    <property type="molecule type" value="Genomic_DNA"/>
</dbReference>
<dbReference type="PhylomeDB" id="E2C5Z4"/>
<organism evidence="15">
    <name type="scientific">Harpegnathos saltator</name>
    <name type="common">Jerdon's jumping ant</name>
    <dbReference type="NCBI Taxonomy" id="610380"/>
    <lineage>
        <taxon>Eukaryota</taxon>
        <taxon>Metazoa</taxon>
        <taxon>Ecdysozoa</taxon>
        <taxon>Arthropoda</taxon>
        <taxon>Hexapoda</taxon>
        <taxon>Insecta</taxon>
        <taxon>Pterygota</taxon>
        <taxon>Neoptera</taxon>
        <taxon>Endopterygota</taxon>
        <taxon>Hymenoptera</taxon>
        <taxon>Apocrita</taxon>
        <taxon>Aculeata</taxon>
        <taxon>Formicoidea</taxon>
        <taxon>Formicidae</taxon>
        <taxon>Ponerinae</taxon>
        <taxon>Ponerini</taxon>
        <taxon>Harpegnathos</taxon>
    </lineage>
</organism>
<keyword evidence="5" id="KW-0805">Transcription regulation</keyword>
<evidence type="ECO:0000259" key="13">
    <source>
        <dbReference type="PROSITE" id="PS50888"/>
    </source>
</evidence>
<dbReference type="InterPro" id="IPR011598">
    <property type="entry name" value="bHLH_dom"/>
</dbReference>
<comment type="similarity">
    <text evidence="1">Belongs to the MAX family.</text>
</comment>
<dbReference type="PRINTS" id="PR00044">
    <property type="entry name" value="LEUZIPPRMYC"/>
</dbReference>
<dbReference type="SUPFAM" id="SSF47459">
    <property type="entry name" value="HLH, helix-loop-helix DNA-binding domain"/>
    <property type="match status" value="1"/>
</dbReference>
<dbReference type="FunCoup" id="E2C5Z4">
    <property type="interactions" value="1602"/>
</dbReference>
<dbReference type="CDD" id="cd11406">
    <property type="entry name" value="bHLHzip_Max"/>
    <property type="match status" value="1"/>
</dbReference>
<feature type="coiled-coil region" evidence="11">
    <location>
        <begin position="84"/>
        <end position="118"/>
    </location>
</feature>
<dbReference type="PANTHER" id="PTHR10328:SF3">
    <property type="entry name" value="PROTEIN MAX"/>
    <property type="match status" value="1"/>
</dbReference>
<dbReference type="Pfam" id="PF00010">
    <property type="entry name" value="HLH"/>
    <property type="match status" value="1"/>
</dbReference>
<dbReference type="Proteomes" id="UP000008237">
    <property type="component" value="Unassembled WGS sequence"/>
</dbReference>
<dbReference type="SMART" id="SM00353">
    <property type="entry name" value="HLH"/>
    <property type="match status" value="1"/>
</dbReference>
<dbReference type="InParanoid" id="E2C5Z4"/>
<keyword evidence="4" id="KW-0597">Phosphoprotein</keyword>
<feature type="compositionally biased region" description="Acidic residues" evidence="12">
    <location>
        <begin position="145"/>
        <end position="154"/>
    </location>
</feature>
<keyword evidence="6" id="KW-0238">DNA-binding</keyword>
<sequence length="170" mass="19167">MSDDDRDIDIESDDGDDSDSRLRHSNNTQYCSQAEKRAHHNALERKRRDHIKDSFSSLKNAVPTLQAEKAASRAQILKKAAEYIQTMRKKNVSQQQSIEDLKKQNTYLDAQIRLLEKARASGNFPPESCEVNTSEAMGLGNYNDTESESSDSETETAVRQPKKLKVAGLH</sequence>
<keyword evidence="11" id="KW-0175">Coiled coil</keyword>
<dbReference type="GO" id="GO:0090575">
    <property type="term" value="C:RNA polymerase II transcription regulator complex"/>
    <property type="evidence" value="ECO:0007669"/>
    <property type="project" value="TreeGrafter"/>
</dbReference>
<feature type="domain" description="BHLH" evidence="13">
    <location>
        <begin position="35"/>
        <end position="87"/>
    </location>
</feature>
<evidence type="ECO:0000256" key="12">
    <source>
        <dbReference type="SAM" id="MobiDB-lite"/>
    </source>
</evidence>
<evidence type="ECO:0000256" key="11">
    <source>
        <dbReference type="SAM" id="Coils"/>
    </source>
</evidence>
<evidence type="ECO:0000256" key="6">
    <source>
        <dbReference type="ARBA" id="ARBA00023125"/>
    </source>
</evidence>
<dbReference type="FunFam" id="4.10.280.10:FF:000023">
    <property type="entry name" value="MAX isoform 13"/>
    <property type="match status" value="1"/>
</dbReference>
<evidence type="ECO:0000256" key="5">
    <source>
        <dbReference type="ARBA" id="ARBA00023015"/>
    </source>
</evidence>
<dbReference type="GO" id="GO:0003700">
    <property type="term" value="F:DNA-binding transcription factor activity"/>
    <property type="evidence" value="ECO:0007669"/>
    <property type="project" value="InterPro"/>
</dbReference>
<feature type="compositionally biased region" description="Basic residues" evidence="12">
    <location>
        <begin position="160"/>
        <end position="170"/>
    </location>
</feature>
<dbReference type="PANTHER" id="PTHR10328">
    <property type="entry name" value="PROTEIN MAX MYC-ASSOCIATED FACTOR X"/>
    <property type="match status" value="1"/>
</dbReference>
<dbReference type="InterPro" id="IPR002418">
    <property type="entry name" value="Tscrpt_reg_Myc"/>
</dbReference>
<keyword evidence="8" id="KW-0804">Transcription</keyword>
<dbReference type="AlphaFoldDB" id="E2C5Z4"/>
<dbReference type="Gene3D" id="4.10.280.10">
    <property type="entry name" value="Helix-loop-helix DNA-binding domain"/>
    <property type="match status" value="1"/>
</dbReference>
<evidence type="ECO:0000256" key="3">
    <source>
        <dbReference type="ARBA" id="ARBA00022491"/>
    </source>
</evidence>
<protein>
    <recommendedName>
        <fullName evidence="2">Protein max</fullName>
    </recommendedName>
    <alternativeName>
        <fullName evidence="10">Myc-associated factor X</fullName>
    </alternativeName>
</protein>
<dbReference type="STRING" id="610380.E2C5Z4"/>
<proteinExistence type="inferred from homology"/>
<keyword evidence="15" id="KW-1185">Reference proteome</keyword>
<feature type="region of interest" description="Disordered" evidence="12">
    <location>
        <begin position="1"/>
        <end position="43"/>
    </location>
</feature>
<feature type="region of interest" description="Disordered" evidence="12">
    <location>
        <begin position="122"/>
        <end position="170"/>
    </location>
</feature>
<gene>
    <name evidence="14" type="ORF">EAI_04095</name>
</gene>
<reference evidence="14 15" key="1">
    <citation type="journal article" date="2010" name="Science">
        <title>Genomic comparison of the ants Camponotus floridanus and Harpegnathos saltator.</title>
        <authorList>
            <person name="Bonasio R."/>
            <person name="Zhang G."/>
            <person name="Ye C."/>
            <person name="Mutti N.S."/>
            <person name="Fang X."/>
            <person name="Qin N."/>
            <person name="Donahue G."/>
            <person name="Yang P."/>
            <person name="Li Q."/>
            <person name="Li C."/>
            <person name="Zhang P."/>
            <person name="Huang Z."/>
            <person name="Berger S.L."/>
            <person name="Reinberg D."/>
            <person name="Wang J."/>
            <person name="Liebig J."/>
        </authorList>
    </citation>
    <scope>NUCLEOTIDE SEQUENCE [LARGE SCALE GENOMIC DNA]</scope>
    <source>
        <strain evidence="14 15">R22 G/1</strain>
    </source>
</reference>
<dbReference type="PROSITE" id="PS50888">
    <property type="entry name" value="BHLH"/>
    <property type="match status" value="1"/>
</dbReference>
<accession>E2C5Z4</accession>
<dbReference type="KEGG" id="hst:105190379"/>
<evidence type="ECO:0000256" key="8">
    <source>
        <dbReference type="ARBA" id="ARBA00023163"/>
    </source>
</evidence>
<dbReference type="InterPro" id="IPR036638">
    <property type="entry name" value="HLH_DNA-bd_sf"/>
</dbReference>
<evidence type="ECO:0000256" key="4">
    <source>
        <dbReference type="ARBA" id="ARBA00022553"/>
    </source>
</evidence>
<keyword evidence="3" id="KW-0678">Repressor</keyword>
<evidence type="ECO:0000256" key="1">
    <source>
        <dbReference type="ARBA" id="ARBA00007628"/>
    </source>
</evidence>
<dbReference type="GO" id="GO:0045944">
    <property type="term" value="P:positive regulation of transcription by RNA polymerase II"/>
    <property type="evidence" value="ECO:0007669"/>
    <property type="project" value="TreeGrafter"/>
</dbReference>
<feature type="compositionally biased region" description="Acidic residues" evidence="12">
    <location>
        <begin position="1"/>
        <end position="17"/>
    </location>
</feature>
<name>E2C5Z4_HARSA</name>
<dbReference type="GO" id="GO:0003677">
    <property type="term" value="F:DNA binding"/>
    <property type="evidence" value="ECO:0007669"/>
    <property type="project" value="UniProtKB-KW"/>
</dbReference>
<keyword evidence="7" id="KW-0010">Activator</keyword>
<evidence type="ECO:0000256" key="10">
    <source>
        <dbReference type="ARBA" id="ARBA00029944"/>
    </source>
</evidence>
<keyword evidence="9" id="KW-0539">Nucleus</keyword>